<dbReference type="InterPro" id="IPR000639">
    <property type="entry name" value="Epox_hydrolase-like"/>
</dbReference>
<dbReference type="PANTHER" id="PTHR43798">
    <property type="entry name" value="MONOACYLGLYCEROL LIPASE"/>
    <property type="match status" value="1"/>
</dbReference>
<dbReference type="GO" id="GO:0046464">
    <property type="term" value="P:acylglycerol catabolic process"/>
    <property type="evidence" value="ECO:0007669"/>
    <property type="project" value="TreeGrafter"/>
</dbReference>
<evidence type="ECO:0000313" key="2">
    <source>
        <dbReference type="EMBL" id="KAF2088895.1"/>
    </source>
</evidence>
<dbReference type="SUPFAM" id="SSF53474">
    <property type="entry name" value="alpha/beta-Hydrolases"/>
    <property type="match status" value="1"/>
</dbReference>
<dbReference type="InterPro" id="IPR029058">
    <property type="entry name" value="AB_hydrolase_fold"/>
</dbReference>
<name>A0A6A5YAK7_9PEZI</name>
<dbReference type="AlphaFoldDB" id="A0A6A5YAK7"/>
<dbReference type="GO" id="GO:0016020">
    <property type="term" value="C:membrane"/>
    <property type="evidence" value="ECO:0007669"/>
    <property type="project" value="TreeGrafter"/>
</dbReference>
<dbReference type="NCBIfam" id="NF002938">
    <property type="entry name" value="PRK03592.1"/>
    <property type="match status" value="1"/>
</dbReference>
<evidence type="ECO:0000259" key="1">
    <source>
        <dbReference type="Pfam" id="PF00561"/>
    </source>
</evidence>
<reference evidence="2" key="1">
    <citation type="journal article" date="2020" name="Stud. Mycol.">
        <title>101 Dothideomycetes genomes: a test case for predicting lifestyles and emergence of pathogens.</title>
        <authorList>
            <person name="Haridas S."/>
            <person name="Albert R."/>
            <person name="Binder M."/>
            <person name="Bloem J."/>
            <person name="Labutti K."/>
            <person name="Salamov A."/>
            <person name="Andreopoulos B."/>
            <person name="Baker S."/>
            <person name="Barry K."/>
            <person name="Bills G."/>
            <person name="Bluhm B."/>
            <person name="Cannon C."/>
            <person name="Castanera R."/>
            <person name="Culley D."/>
            <person name="Daum C."/>
            <person name="Ezra D."/>
            <person name="Gonzalez J."/>
            <person name="Henrissat B."/>
            <person name="Kuo A."/>
            <person name="Liang C."/>
            <person name="Lipzen A."/>
            <person name="Lutzoni F."/>
            <person name="Magnuson J."/>
            <person name="Mondo S."/>
            <person name="Nolan M."/>
            <person name="Ohm R."/>
            <person name="Pangilinan J."/>
            <person name="Park H.-J."/>
            <person name="Ramirez L."/>
            <person name="Alfaro M."/>
            <person name="Sun H."/>
            <person name="Tritt A."/>
            <person name="Yoshinaga Y."/>
            <person name="Zwiers L.-H."/>
            <person name="Turgeon B."/>
            <person name="Goodwin S."/>
            <person name="Spatafora J."/>
            <person name="Crous P."/>
            <person name="Grigoriev I."/>
        </authorList>
    </citation>
    <scope>NUCLEOTIDE SEQUENCE</scope>
    <source>
        <strain evidence="2">CBS 121410</strain>
    </source>
</reference>
<dbReference type="GO" id="GO:0047372">
    <property type="term" value="F:monoacylglycerol lipase activity"/>
    <property type="evidence" value="ECO:0007669"/>
    <property type="project" value="TreeGrafter"/>
</dbReference>
<feature type="domain" description="AB hydrolase-1" evidence="1">
    <location>
        <begin position="27"/>
        <end position="278"/>
    </location>
</feature>
<sequence length="299" mass="33148">MTNTLEKKHATIKGVKMAYHESGSGFPIVFAHGNPTSSHLWRDVLPHLSGLGRLIACDMPGMGDSGPLPGPIGPQSYMYEEMRDYVFALWEHLGVTDNVIFIGHEWGAVLAFDWASQHPEAVKGIAYMEALLRVFTWGHDFPPDYTSVFKAFRSPKGEEIVLERNTFIEILHSVTPGLTEADKELYGRPYLEPGESRRPQLSLCRSIPVTGEGPDSVEKIFARFGAYLEKSQVPKLLIVGDPGELERSREPGLTFARTLPNQLEFGVEGEHFIPEDDPHGVGKAVYDFVRLIQSGTAGV</sequence>
<dbReference type="PRINTS" id="PR00412">
    <property type="entry name" value="EPOXHYDRLASE"/>
</dbReference>
<protein>
    <submittedName>
        <fullName evidence="2">Haloalkane dehalogenase</fullName>
    </submittedName>
</protein>
<gene>
    <name evidence="2" type="ORF">K490DRAFT_38353</name>
</gene>
<dbReference type="Pfam" id="PF00561">
    <property type="entry name" value="Abhydrolase_1"/>
    <property type="match status" value="1"/>
</dbReference>
<accession>A0A6A5YAK7</accession>
<dbReference type="InterPro" id="IPR000073">
    <property type="entry name" value="AB_hydrolase_1"/>
</dbReference>
<evidence type="ECO:0000313" key="3">
    <source>
        <dbReference type="Proteomes" id="UP000799776"/>
    </source>
</evidence>
<dbReference type="Proteomes" id="UP000799776">
    <property type="component" value="Unassembled WGS sequence"/>
</dbReference>
<dbReference type="PANTHER" id="PTHR43798:SF33">
    <property type="entry name" value="HYDROLASE, PUTATIVE (AFU_ORTHOLOGUE AFUA_2G14860)-RELATED"/>
    <property type="match status" value="1"/>
</dbReference>
<dbReference type="InterPro" id="IPR050266">
    <property type="entry name" value="AB_hydrolase_sf"/>
</dbReference>
<dbReference type="OrthoDB" id="284184at2759"/>
<dbReference type="EMBL" id="ML978715">
    <property type="protein sequence ID" value="KAF2088895.1"/>
    <property type="molecule type" value="Genomic_DNA"/>
</dbReference>
<keyword evidence="3" id="KW-1185">Reference proteome</keyword>
<dbReference type="Gene3D" id="3.40.50.1820">
    <property type="entry name" value="alpha/beta hydrolase"/>
    <property type="match status" value="1"/>
</dbReference>
<organism evidence="2 3">
    <name type="scientific">Saccharata proteae CBS 121410</name>
    <dbReference type="NCBI Taxonomy" id="1314787"/>
    <lineage>
        <taxon>Eukaryota</taxon>
        <taxon>Fungi</taxon>
        <taxon>Dikarya</taxon>
        <taxon>Ascomycota</taxon>
        <taxon>Pezizomycotina</taxon>
        <taxon>Dothideomycetes</taxon>
        <taxon>Dothideomycetes incertae sedis</taxon>
        <taxon>Botryosphaeriales</taxon>
        <taxon>Saccharataceae</taxon>
        <taxon>Saccharata</taxon>
    </lineage>
</organism>
<proteinExistence type="predicted"/>